<dbReference type="EMBL" id="NSLI01000004">
    <property type="protein sequence ID" value="PAX06842.1"/>
    <property type="molecule type" value="Genomic_DNA"/>
</dbReference>
<dbReference type="AlphaFoldDB" id="A0A2A2SCE0"/>
<organism evidence="1 2">
    <name type="scientific">Sphingomonas lenta</name>
    <dbReference type="NCBI Taxonomy" id="1141887"/>
    <lineage>
        <taxon>Bacteria</taxon>
        <taxon>Pseudomonadati</taxon>
        <taxon>Pseudomonadota</taxon>
        <taxon>Alphaproteobacteria</taxon>
        <taxon>Sphingomonadales</taxon>
        <taxon>Sphingomonadaceae</taxon>
        <taxon>Sphingomonas</taxon>
    </lineage>
</organism>
<comment type="caution">
    <text evidence="1">The sequence shown here is derived from an EMBL/GenBank/DDBJ whole genome shotgun (WGS) entry which is preliminary data.</text>
</comment>
<name>A0A2A2SCE0_9SPHN</name>
<reference evidence="2" key="1">
    <citation type="submission" date="2017-09" db="EMBL/GenBank/DDBJ databases">
        <authorList>
            <person name="Feng G."/>
            <person name="Zhu H."/>
        </authorList>
    </citation>
    <scope>NUCLEOTIDE SEQUENCE [LARGE SCALE GENOMIC DNA]</scope>
    <source>
        <strain evidence="2">1PNM-20</strain>
    </source>
</reference>
<keyword evidence="2" id="KW-1185">Reference proteome</keyword>
<evidence type="ECO:0000313" key="1">
    <source>
        <dbReference type="EMBL" id="PAX06842.1"/>
    </source>
</evidence>
<accession>A0A2A2SCE0</accession>
<gene>
    <name evidence="1" type="ORF">CKY28_12225</name>
</gene>
<protein>
    <submittedName>
        <fullName evidence="1">Uncharacterized protein</fullName>
    </submittedName>
</protein>
<evidence type="ECO:0000313" key="2">
    <source>
        <dbReference type="Proteomes" id="UP000218151"/>
    </source>
</evidence>
<sequence>MEPVYFILAIMGCGDGQAACQEQRVEPVRYETAAECRAAMPVALQRHTDIDFPVVSAACRASGPVMVKNEVKRPRG</sequence>
<proteinExistence type="predicted"/>
<dbReference type="OrthoDB" id="7916376at2"/>
<dbReference type="Proteomes" id="UP000218151">
    <property type="component" value="Unassembled WGS sequence"/>
</dbReference>
<dbReference type="RefSeq" id="WP_095998667.1">
    <property type="nucleotide sequence ID" value="NZ_NSLI01000004.1"/>
</dbReference>